<dbReference type="InParanoid" id="E4XQL5"/>
<sequence>MESESTQLLDQKSLTQRRVKIDREIFSQDRIDDAEYKPEPSLLSSQIKGYFAGLGKNLFPPIDWIPNYKREYVVGDVISGLTVAMIRLPQGLAYGLLAGLAPINGVYLEFFLCIMYSILSTVPQNSTGTFSIIALMTGAAVDKQFPAVSPPNGTDAALFEAELMTEKVKFASALALVVGIIQVLFGLLNLGAVSILLAKPVVAGFTTASAIIVTLAQATHLFGVPVTRFSGFASPLKTIVSIFQGIAGGVNIPACIISVVSIPFLYICKLAAIKYKEKLRGYPIPAELFLVIVTTTICHYLPEENDVIVVGEVPSGLPTPAVPPVGKYLSDFMSDAVSIAVIGYSTNLSLAKIFSSRHGFTWSANQEGFALGIAHIFASFFTCFPGSAALARSSLQESAGGKSQLSSIISATMMLMIILWVGPVFQSLPRSVLSCIVVVNLRSMFLQFFQLPVLWKTSKKDFVIWLSAFFGVILLGVDLGLITGILFLLLSLVRDQTKSAAIHIDSYEMSELYVRVNESEMTKKRIIRFTGPLNFASADALTIPADTATIDMSRVVSYDFVGLTKLAGAMKNLEKISVVGCQQDLRRALNDHEDLKDLQIAFYASLIDADCSTS</sequence>
<organism evidence="7">
    <name type="scientific">Oikopleura dioica</name>
    <name type="common">Tunicate</name>
    <dbReference type="NCBI Taxonomy" id="34765"/>
    <lineage>
        <taxon>Eukaryota</taxon>
        <taxon>Metazoa</taxon>
        <taxon>Chordata</taxon>
        <taxon>Tunicata</taxon>
        <taxon>Appendicularia</taxon>
        <taxon>Copelata</taxon>
        <taxon>Oikopleuridae</taxon>
        <taxon>Oikopleura</taxon>
    </lineage>
</organism>
<keyword evidence="3 5" id="KW-1133">Transmembrane helix</keyword>
<dbReference type="EMBL" id="FN653106">
    <property type="protein sequence ID" value="CBY12101.1"/>
    <property type="molecule type" value="Genomic_DNA"/>
</dbReference>
<dbReference type="Proteomes" id="UP000001307">
    <property type="component" value="Unassembled WGS sequence"/>
</dbReference>
<dbReference type="PANTHER" id="PTHR11814">
    <property type="entry name" value="SULFATE TRANSPORTER"/>
    <property type="match status" value="1"/>
</dbReference>
<accession>E4XQL5</accession>
<dbReference type="InterPro" id="IPR001902">
    <property type="entry name" value="SLC26A/SulP_fam"/>
</dbReference>
<evidence type="ECO:0000313" key="7">
    <source>
        <dbReference type="EMBL" id="CBY12101.1"/>
    </source>
</evidence>
<evidence type="ECO:0000256" key="1">
    <source>
        <dbReference type="ARBA" id="ARBA00004141"/>
    </source>
</evidence>
<feature type="transmembrane region" description="Helical" evidence="5">
    <location>
        <begin position="369"/>
        <end position="391"/>
    </location>
</feature>
<dbReference type="OrthoDB" id="288203at2759"/>
<keyword evidence="8" id="KW-1185">Reference proteome</keyword>
<gene>
    <name evidence="7" type="ORF">GSOID_T00017968001</name>
</gene>
<feature type="transmembrane region" description="Helical" evidence="5">
    <location>
        <begin position="242"/>
        <end position="267"/>
    </location>
</feature>
<dbReference type="GO" id="GO:0016020">
    <property type="term" value="C:membrane"/>
    <property type="evidence" value="ECO:0007669"/>
    <property type="project" value="UniProtKB-SubCell"/>
</dbReference>
<evidence type="ECO:0000256" key="5">
    <source>
        <dbReference type="SAM" id="Phobius"/>
    </source>
</evidence>
<comment type="subcellular location">
    <subcellularLocation>
        <location evidence="1">Membrane</location>
        <topology evidence="1">Multi-pass membrane protein</topology>
    </subcellularLocation>
</comment>
<evidence type="ECO:0000256" key="4">
    <source>
        <dbReference type="ARBA" id="ARBA00023136"/>
    </source>
</evidence>
<name>E4XQL5_OIKDI</name>
<evidence type="ECO:0000313" key="8">
    <source>
        <dbReference type="Proteomes" id="UP000001307"/>
    </source>
</evidence>
<proteinExistence type="predicted"/>
<dbReference type="AlphaFoldDB" id="E4XQL5"/>
<keyword evidence="2 5" id="KW-0812">Transmembrane</keyword>
<feature type="transmembrane region" description="Helical" evidence="5">
    <location>
        <begin position="92"/>
        <end position="119"/>
    </location>
</feature>
<feature type="transmembrane region" description="Helical" evidence="5">
    <location>
        <begin position="279"/>
        <end position="302"/>
    </location>
</feature>
<evidence type="ECO:0000256" key="3">
    <source>
        <dbReference type="ARBA" id="ARBA00022989"/>
    </source>
</evidence>
<feature type="transmembrane region" description="Helical" evidence="5">
    <location>
        <begin position="202"/>
        <end position="222"/>
    </location>
</feature>
<evidence type="ECO:0000256" key="2">
    <source>
        <dbReference type="ARBA" id="ARBA00022692"/>
    </source>
</evidence>
<protein>
    <recommendedName>
        <fullName evidence="6">SLC26A/SulP transporter domain-containing protein</fullName>
    </recommendedName>
</protein>
<dbReference type="GO" id="GO:0055085">
    <property type="term" value="P:transmembrane transport"/>
    <property type="evidence" value="ECO:0007669"/>
    <property type="project" value="InterPro"/>
</dbReference>
<keyword evidence="4 5" id="KW-0472">Membrane</keyword>
<feature type="transmembrane region" description="Helical" evidence="5">
    <location>
        <begin position="462"/>
        <end position="490"/>
    </location>
</feature>
<dbReference type="InterPro" id="IPR011547">
    <property type="entry name" value="SLC26A/SulP_dom"/>
</dbReference>
<feature type="domain" description="SLC26A/SulP transporter" evidence="6">
    <location>
        <begin position="75"/>
        <end position="467"/>
    </location>
</feature>
<dbReference type="Pfam" id="PF00916">
    <property type="entry name" value="Sulfate_transp"/>
    <property type="match status" value="1"/>
</dbReference>
<reference evidence="7" key="1">
    <citation type="journal article" date="2010" name="Science">
        <title>Plasticity of animal genome architecture unmasked by rapid evolution of a pelagic tunicate.</title>
        <authorList>
            <person name="Denoeud F."/>
            <person name="Henriet S."/>
            <person name="Mungpakdee S."/>
            <person name="Aury J.M."/>
            <person name="Da Silva C."/>
            <person name="Brinkmann H."/>
            <person name="Mikhaleva J."/>
            <person name="Olsen L.C."/>
            <person name="Jubin C."/>
            <person name="Canestro C."/>
            <person name="Bouquet J.M."/>
            <person name="Danks G."/>
            <person name="Poulain J."/>
            <person name="Campsteijn C."/>
            <person name="Adamski M."/>
            <person name="Cross I."/>
            <person name="Yadetie F."/>
            <person name="Muffato M."/>
            <person name="Louis A."/>
            <person name="Butcher S."/>
            <person name="Tsagkogeorga G."/>
            <person name="Konrad A."/>
            <person name="Singh S."/>
            <person name="Jensen M.F."/>
            <person name="Cong E.H."/>
            <person name="Eikeseth-Otteraa H."/>
            <person name="Noel B."/>
            <person name="Anthouard V."/>
            <person name="Porcel B.M."/>
            <person name="Kachouri-Lafond R."/>
            <person name="Nishino A."/>
            <person name="Ugolini M."/>
            <person name="Chourrout P."/>
            <person name="Nishida H."/>
            <person name="Aasland R."/>
            <person name="Huzurbazar S."/>
            <person name="Westhof E."/>
            <person name="Delsuc F."/>
            <person name="Lehrach H."/>
            <person name="Reinhardt R."/>
            <person name="Weissenbach J."/>
            <person name="Roy S.W."/>
            <person name="Artiguenave F."/>
            <person name="Postlethwait J.H."/>
            <person name="Manak J.R."/>
            <person name="Thompson E.M."/>
            <person name="Jaillon O."/>
            <person name="Du Pasquier L."/>
            <person name="Boudinot P."/>
            <person name="Liberles D.A."/>
            <person name="Volff J.N."/>
            <person name="Philippe H."/>
            <person name="Lenhard B."/>
            <person name="Roest Crollius H."/>
            <person name="Wincker P."/>
            <person name="Chourrout D."/>
        </authorList>
    </citation>
    <scope>NUCLEOTIDE SEQUENCE [LARGE SCALE GENOMIC DNA]</scope>
</reference>
<feature type="transmembrane region" description="Helical" evidence="5">
    <location>
        <begin position="431"/>
        <end position="455"/>
    </location>
</feature>
<feature type="transmembrane region" description="Helical" evidence="5">
    <location>
        <begin position="170"/>
        <end position="190"/>
    </location>
</feature>
<feature type="transmembrane region" description="Helical" evidence="5">
    <location>
        <begin position="403"/>
        <end position="425"/>
    </location>
</feature>
<evidence type="ECO:0000259" key="6">
    <source>
        <dbReference type="Pfam" id="PF00916"/>
    </source>
</evidence>